<evidence type="ECO:0000256" key="1">
    <source>
        <dbReference type="ARBA" id="ARBA00004117"/>
    </source>
</evidence>
<evidence type="ECO:0000256" key="6">
    <source>
        <dbReference type="RuleBase" id="RU362062"/>
    </source>
</evidence>
<evidence type="ECO:0000256" key="5">
    <source>
        <dbReference type="ARBA" id="ARBA00025933"/>
    </source>
</evidence>
<evidence type="ECO:0000256" key="2">
    <source>
        <dbReference type="ARBA" id="ARBA00009677"/>
    </source>
</evidence>
<feature type="domain" description="Flagellar basal body rod protein N-terminal" evidence="7">
    <location>
        <begin position="9"/>
        <end position="34"/>
    </location>
</feature>
<dbReference type="PANTHER" id="PTHR30435">
    <property type="entry name" value="FLAGELLAR PROTEIN"/>
    <property type="match status" value="1"/>
</dbReference>
<comment type="caution">
    <text evidence="9">The sequence shown here is derived from an EMBL/GenBank/DDBJ whole genome shotgun (WGS) entry which is preliminary data.</text>
</comment>
<dbReference type="InterPro" id="IPR019776">
    <property type="entry name" value="Flagellar_basal_body_rod_CS"/>
</dbReference>
<comment type="similarity">
    <text evidence="2">Belongs to the flagella basal body rod proteins family.</text>
</comment>
<keyword evidence="9" id="KW-0282">Flagellum</keyword>
<dbReference type="InterPro" id="IPR010930">
    <property type="entry name" value="Flg_bb/hook_C_dom"/>
</dbReference>
<keyword evidence="9" id="KW-0966">Cell projection</keyword>
<accession>A0A2A9HJQ4</accession>
<dbReference type="GO" id="GO:0071978">
    <property type="term" value="P:bacterial-type flagellum-dependent swarming motility"/>
    <property type="evidence" value="ECO:0007669"/>
    <property type="project" value="TreeGrafter"/>
</dbReference>
<keyword evidence="10" id="KW-1185">Reference proteome</keyword>
<keyword evidence="4 6" id="KW-0975">Bacterial flagellum</keyword>
<evidence type="ECO:0000259" key="7">
    <source>
        <dbReference type="Pfam" id="PF00460"/>
    </source>
</evidence>
<comment type="subcellular location">
    <subcellularLocation>
        <location evidence="1 6">Bacterial flagellum basal body</location>
    </subcellularLocation>
</comment>
<protein>
    <recommendedName>
        <fullName evidence="3 6">Flagellar basal-body rod protein FlgC</fullName>
    </recommendedName>
</protein>
<dbReference type="InterPro" id="IPR001444">
    <property type="entry name" value="Flag_bb_rod_N"/>
</dbReference>
<dbReference type="RefSeq" id="WP_098504712.1">
    <property type="nucleotide sequence ID" value="NZ_PDJQ01000001.1"/>
</dbReference>
<feature type="domain" description="Flagellar basal-body/hook protein C-terminal" evidence="8">
    <location>
        <begin position="101"/>
        <end position="144"/>
    </location>
</feature>
<dbReference type="PROSITE" id="PS00588">
    <property type="entry name" value="FLAGELLA_BB_ROD"/>
    <property type="match status" value="1"/>
</dbReference>
<name>A0A2A9HJQ4_TEPT2</name>
<comment type="subunit">
    <text evidence="5 6">The basal body constitutes a major portion of the flagellar organelle and consists of four rings (L,P,S, and M) mounted on a central rod. The rod consists of about 26 subunits of FlgG in the distal portion, and FlgB, FlgC and FlgF are thought to build up the proximal portion of the rod with about 6 subunits each.</text>
</comment>
<evidence type="ECO:0000313" key="9">
    <source>
        <dbReference type="EMBL" id="PFG75392.1"/>
    </source>
</evidence>
<organism evidence="9 10">
    <name type="scientific">Tepidiforma thermophila (strain KCTC 52669 / CGMCC 1.13589 / G233)</name>
    <dbReference type="NCBI Taxonomy" id="2761530"/>
    <lineage>
        <taxon>Bacteria</taxon>
        <taxon>Bacillati</taxon>
        <taxon>Chloroflexota</taxon>
        <taxon>Tepidiformia</taxon>
        <taxon>Tepidiformales</taxon>
        <taxon>Tepidiformaceae</taxon>
        <taxon>Tepidiforma</taxon>
    </lineage>
</organism>
<proteinExistence type="inferred from homology"/>
<dbReference type="PANTHER" id="PTHR30435:SF2">
    <property type="entry name" value="FLAGELLAR BASAL-BODY ROD PROTEIN FLGC"/>
    <property type="match status" value="1"/>
</dbReference>
<reference evidence="9 10" key="1">
    <citation type="submission" date="2017-09" db="EMBL/GenBank/DDBJ databases">
        <title>Sequencing the genomes of two abundant thermophiles in Great Basin hot springs: Thermocrinis jamiesonii and novel Chloroflexi Thermoflexus hugenholtzii.</title>
        <authorList>
            <person name="Hedlund B."/>
        </authorList>
    </citation>
    <scope>NUCLEOTIDE SEQUENCE [LARGE SCALE GENOMIC DNA]</scope>
    <source>
        <strain evidence="9 10">G233</strain>
    </source>
</reference>
<sequence length="148" mass="15707">MSLIRALASSASGLAAQRVRMDVVANNVANIDTTATPEGGPYRRQVVRFASGDPALPFSGVIRKFLGGGSTGVVLTQVAVDNETPGRTVYDPSHPDADPETGYLEMPNVDLVQEMTDLTSANRSYQANVTVLNAAKQMALRALDITSR</sequence>
<dbReference type="InterPro" id="IPR006299">
    <property type="entry name" value="FlgC"/>
</dbReference>
<dbReference type="GO" id="GO:0030694">
    <property type="term" value="C:bacterial-type flagellum basal body, rod"/>
    <property type="evidence" value="ECO:0007669"/>
    <property type="project" value="UniProtKB-UniRule"/>
</dbReference>
<dbReference type="Pfam" id="PF06429">
    <property type="entry name" value="Flg_bbr_C"/>
    <property type="match status" value="1"/>
</dbReference>
<dbReference type="AlphaFoldDB" id="A0A2A9HJQ4"/>
<keyword evidence="9" id="KW-0969">Cilium</keyword>
<dbReference type="NCBIfam" id="TIGR01395">
    <property type="entry name" value="FlgC"/>
    <property type="match status" value="1"/>
</dbReference>
<dbReference type="Proteomes" id="UP000223071">
    <property type="component" value="Unassembled WGS sequence"/>
</dbReference>
<evidence type="ECO:0000259" key="8">
    <source>
        <dbReference type="Pfam" id="PF06429"/>
    </source>
</evidence>
<evidence type="ECO:0000256" key="4">
    <source>
        <dbReference type="ARBA" id="ARBA00023143"/>
    </source>
</evidence>
<evidence type="ECO:0000256" key="3">
    <source>
        <dbReference type="ARBA" id="ARBA00017941"/>
    </source>
</evidence>
<dbReference type="Pfam" id="PF00460">
    <property type="entry name" value="Flg_bb_rod"/>
    <property type="match status" value="1"/>
</dbReference>
<gene>
    <name evidence="9" type="ORF">A9A59_2661</name>
</gene>
<dbReference type="EMBL" id="PDJQ01000001">
    <property type="protein sequence ID" value="PFG75392.1"/>
    <property type="molecule type" value="Genomic_DNA"/>
</dbReference>
<evidence type="ECO:0000313" key="10">
    <source>
        <dbReference type="Proteomes" id="UP000223071"/>
    </source>
</evidence>